<proteinExistence type="predicted"/>
<organism evidence="3 4">
    <name type="scientific">Peterkaempfera bronchialis</name>
    <dbReference type="NCBI Taxonomy" id="2126346"/>
    <lineage>
        <taxon>Bacteria</taxon>
        <taxon>Bacillati</taxon>
        <taxon>Actinomycetota</taxon>
        <taxon>Actinomycetes</taxon>
        <taxon>Kitasatosporales</taxon>
        <taxon>Streptomycetaceae</taxon>
        <taxon>Peterkaempfera</taxon>
    </lineage>
</organism>
<evidence type="ECO:0000313" key="3">
    <source>
        <dbReference type="EMBL" id="AXI80985.1"/>
    </source>
</evidence>
<feature type="transmembrane region" description="Helical" evidence="2">
    <location>
        <begin position="219"/>
        <end position="238"/>
    </location>
</feature>
<sequence>MRRAGPEADRAAVGAPPPWLWLTLAIYLWHLPSRLAWWYSQLKDLTGHGAYTPETVRADGFIALRASMVIQAMPFLFILAGIVGVLLPQLRRNLVEGSQHLLHPDEVPPAPPAPPADPGPDGDPNGGEDSVRQMERFLSRHAPEVRLRVNTERADHLARVYPGGWRTTRIAVFPPFAKLWRGHRSAAEAALLHELGHHRHGDQHVSGIGSPFAALARHWLGFFALLGLLPLLLLFAVGDATADYQIAQVITVFTVLLQTLLIPVAALWTLELAADRYAAATAGRGSLLSSLEAVHTTRRVRRWRDRLAPLHHPPLRLRRWFAVRSGRFTADLVLLLLWPASVLGTTAVATVMAVPEVHFLNRAAWGESLHIALALGRGAISDSAPEWLAILALLLLWPLLAPVWPRLWGSRVEPPAVGALLAGYPVRLYAAAAVLPVAVLLAGLLPHGAATALVQPAGDGTASAPAVSPSCPEPHAPAPPRRPAVPGIPASASPAPTPDPAEVQAEVQARTFRTTVVVSATPLLGTKAQMHDVQDRLRHAVWTLGPDGSLVSTTGEGPLHLTGSREGVLLLSGESTLTTEVSATTTWWQAQLRPTADHHAELTLTRAASQAMHAVVACREFDSASTVAARFVLDLS</sequence>
<protein>
    <recommendedName>
        <fullName evidence="5">Peptidase M48 domain-containing protein</fullName>
    </recommendedName>
</protein>
<dbReference type="OrthoDB" id="3541723at2"/>
<dbReference type="AlphaFoldDB" id="A0A345T4T0"/>
<feature type="region of interest" description="Disordered" evidence="1">
    <location>
        <begin position="101"/>
        <end position="130"/>
    </location>
</feature>
<keyword evidence="2" id="KW-1133">Transmembrane helix</keyword>
<dbReference type="KEGG" id="stri:C7M71_029995"/>
<dbReference type="EMBL" id="CP031264">
    <property type="protein sequence ID" value="AXI80985.1"/>
    <property type="molecule type" value="Genomic_DNA"/>
</dbReference>
<feature type="transmembrane region" description="Helical" evidence="2">
    <location>
        <begin position="328"/>
        <end position="351"/>
    </location>
</feature>
<feature type="compositionally biased region" description="Pro residues" evidence="1">
    <location>
        <begin position="471"/>
        <end position="483"/>
    </location>
</feature>
<feature type="transmembrane region" description="Helical" evidence="2">
    <location>
        <begin position="62"/>
        <end position="87"/>
    </location>
</feature>
<evidence type="ECO:0008006" key="5">
    <source>
        <dbReference type="Google" id="ProtNLM"/>
    </source>
</evidence>
<evidence type="ECO:0000256" key="2">
    <source>
        <dbReference type="SAM" id="Phobius"/>
    </source>
</evidence>
<feature type="transmembrane region" description="Helical" evidence="2">
    <location>
        <begin position="424"/>
        <end position="445"/>
    </location>
</feature>
<feature type="compositionally biased region" description="Pro residues" evidence="1">
    <location>
        <begin position="107"/>
        <end position="118"/>
    </location>
</feature>
<accession>A0A345T4T0</accession>
<gene>
    <name evidence="3" type="ORF">C7M71_029995</name>
</gene>
<evidence type="ECO:0000256" key="1">
    <source>
        <dbReference type="SAM" id="MobiDB-lite"/>
    </source>
</evidence>
<evidence type="ECO:0000313" key="4">
    <source>
        <dbReference type="Proteomes" id="UP000249340"/>
    </source>
</evidence>
<feature type="transmembrane region" description="Helical" evidence="2">
    <location>
        <begin position="244"/>
        <end position="268"/>
    </location>
</feature>
<dbReference type="Proteomes" id="UP000249340">
    <property type="component" value="Chromosome"/>
</dbReference>
<dbReference type="RefSeq" id="WP_111488822.1">
    <property type="nucleotide sequence ID" value="NZ_CP031264.1"/>
</dbReference>
<keyword evidence="2" id="KW-0472">Membrane</keyword>
<keyword evidence="2" id="KW-0812">Transmembrane</keyword>
<reference evidence="4" key="1">
    <citation type="submission" date="2018-07" db="EMBL/GenBank/DDBJ databases">
        <title>Streptacidiphilus bronchialis DSM 106435 chromosome.</title>
        <authorList>
            <person name="Batra D."/>
            <person name="Gulvik C.A."/>
        </authorList>
    </citation>
    <scope>NUCLEOTIDE SEQUENCE [LARGE SCALE GENOMIC DNA]</scope>
    <source>
        <strain evidence="4">DSM 106435</strain>
    </source>
</reference>
<feature type="region of interest" description="Disordered" evidence="1">
    <location>
        <begin position="457"/>
        <end position="503"/>
    </location>
</feature>
<feature type="compositionally biased region" description="Low complexity" evidence="1">
    <location>
        <begin position="484"/>
        <end position="494"/>
    </location>
</feature>
<feature type="transmembrane region" description="Helical" evidence="2">
    <location>
        <begin position="387"/>
        <end position="404"/>
    </location>
</feature>
<feature type="transmembrane region" description="Helical" evidence="2">
    <location>
        <begin position="12"/>
        <end position="30"/>
    </location>
</feature>
<keyword evidence="4" id="KW-1185">Reference proteome</keyword>
<name>A0A345T4T0_9ACTN</name>